<proteinExistence type="predicted"/>
<dbReference type="Proteomes" id="UP000199111">
    <property type="component" value="Unassembled WGS sequence"/>
</dbReference>
<dbReference type="InterPro" id="IPR006119">
    <property type="entry name" value="Resolv_N"/>
</dbReference>
<organism evidence="2 3">
    <name type="scientific">Streptosporangium canum</name>
    <dbReference type="NCBI Taxonomy" id="324952"/>
    <lineage>
        <taxon>Bacteria</taxon>
        <taxon>Bacillati</taxon>
        <taxon>Actinomycetota</taxon>
        <taxon>Actinomycetes</taxon>
        <taxon>Streptosporangiales</taxon>
        <taxon>Streptosporangiaceae</taxon>
        <taxon>Streptosporangium</taxon>
    </lineage>
</organism>
<evidence type="ECO:0000259" key="1">
    <source>
        <dbReference type="Pfam" id="PF00239"/>
    </source>
</evidence>
<dbReference type="PANTHER" id="PTHR30461:SF23">
    <property type="entry name" value="DNA RECOMBINASE-RELATED"/>
    <property type="match status" value="1"/>
</dbReference>
<sequence length="104" mass="11363">MVIDDDLGESAASAVGRAGFQRLVAEITLGHVGLVLGIDMSRLARSGRDWYQLLELCALSGALPADTDGVYDPVEYDDRLLLELRRRPARATDTPDPSERFLSC</sequence>
<dbReference type="GeneID" id="96302343"/>
<keyword evidence="3" id="KW-1185">Reference proteome</keyword>
<name>A0A1I4BV36_9ACTN</name>
<feature type="domain" description="Resolvase/invertase-type recombinase catalytic" evidence="1">
    <location>
        <begin position="5"/>
        <end position="62"/>
    </location>
</feature>
<dbReference type="RefSeq" id="WP_093890937.1">
    <property type="nucleotide sequence ID" value="NZ_FOQY01000033.1"/>
</dbReference>
<dbReference type="EMBL" id="FOQY01000033">
    <property type="protein sequence ID" value="SFK72674.1"/>
    <property type="molecule type" value="Genomic_DNA"/>
</dbReference>
<dbReference type="InterPro" id="IPR036162">
    <property type="entry name" value="Resolvase-like_N_sf"/>
</dbReference>
<reference evidence="3" key="1">
    <citation type="submission" date="2016-10" db="EMBL/GenBank/DDBJ databases">
        <authorList>
            <person name="Varghese N."/>
            <person name="Submissions S."/>
        </authorList>
    </citation>
    <scope>NUCLEOTIDE SEQUENCE [LARGE SCALE GENOMIC DNA]</scope>
    <source>
        <strain evidence="3">CGMCC 4.2126</strain>
    </source>
</reference>
<dbReference type="GO" id="GO:0000150">
    <property type="term" value="F:DNA strand exchange activity"/>
    <property type="evidence" value="ECO:0007669"/>
    <property type="project" value="InterPro"/>
</dbReference>
<dbReference type="CDD" id="cd00338">
    <property type="entry name" value="Ser_Recombinase"/>
    <property type="match status" value="1"/>
</dbReference>
<evidence type="ECO:0000313" key="2">
    <source>
        <dbReference type="EMBL" id="SFK72674.1"/>
    </source>
</evidence>
<evidence type="ECO:0000313" key="3">
    <source>
        <dbReference type="Proteomes" id="UP000199111"/>
    </source>
</evidence>
<dbReference type="Pfam" id="PF00239">
    <property type="entry name" value="Resolvase"/>
    <property type="match status" value="1"/>
</dbReference>
<dbReference type="InterPro" id="IPR050639">
    <property type="entry name" value="SSR_resolvase"/>
</dbReference>
<accession>A0A1I4BV36</accession>
<dbReference type="PANTHER" id="PTHR30461">
    <property type="entry name" value="DNA-INVERTASE FROM LAMBDOID PROPHAGE"/>
    <property type="match status" value="1"/>
</dbReference>
<dbReference type="Gene3D" id="3.40.50.1390">
    <property type="entry name" value="Resolvase, N-terminal catalytic domain"/>
    <property type="match status" value="1"/>
</dbReference>
<dbReference type="GO" id="GO:0003677">
    <property type="term" value="F:DNA binding"/>
    <property type="evidence" value="ECO:0007669"/>
    <property type="project" value="InterPro"/>
</dbReference>
<dbReference type="AlphaFoldDB" id="A0A1I4BV36"/>
<dbReference type="SUPFAM" id="SSF53041">
    <property type="entry name" value="Resolvase-like"/>
    <property type="match status" value="1"/>
</dbReference>
<protein>
    <submittedName>
        <fullName evidence="2">Resolvase, N terminal domain</fullName>
    </submittedName>
</protein>
<gene>
    <name evidence="2" type="ORF">SAMN05216275_13360</name>
</gene>